<evidence type="ECO:0008006" key="5">
    <source>
        <dbReference type="Google" id="ProtNLM"/>
    </source>
</evidence>
<dbReference type="RefSeq" id="WP_145450886.1">
    <property type="nucleotide sequence ID" value="NZ_CP037421.1"/>
</dbReference>
<feature type="compositionally biased region" description="Basic and acidic residues" evidence="1">
    <location>
        <begin position="155"/>
        <end position="167"/>
    </location>
</feature>
<feature type="chain" id="PRO_5022225088" description="Carboxypeptidase regulatory-like domain-containing protein" evidence="2">
    <location>
        <begin position="21"/>
        <end position="167"/>
    </location>
</feature>
<evidence type="ECO:0000313" key="4">
    <source>
        <dbReference type="Proteomes" id="UP000315647"/>
    </source>
</evidence>
<evidence type="ECO:0000256" key="1">
    <source>
        <dbReference type="SAM" id="MobiDB-lite"/>
    </source>
</evidence>
<organism evidence="3 4">
    <name type="scientific">Gimesia panareensis</name>
    <dbReference type="NCBI Taxonomy" id="2527978"/>
    <lineage>
        <taxon>Bacteria</taxon>
        <taxon>Pseudomonadati</taxon>
        <taxon>Planctomycetota</taxon>
        <taxon>Planctomycetia</taxon>
        <taxon>Planctomycetales</taxon>
        <taxon>Planctomycetaceae</taxon>
        <taxon>Gimesia</taxon>
    </lineage>
</organism>
<sequence precursor="true">MNFFSMLRLLFMIIASVILAGCGSEDVPLATVAGTITMNGEPLPGATVLFRPRTTEGDSERKGASESFGKTDEQGHFELAVVMTGETGAVVGPNDVIITLDAFEEILPSYDSAGKDRRGPNPIPAEYNSKTTLELDVPSGGTEGADFKLVNPDFKVPDKSAHPEKDV</sequence>
<keyword evidence="2" id="KW-0732">Signal</keyword>
<feature type="compositionally biased region" description="Basic and acidic residues" evidence="1">
    <location>
        <begin position="53"/>
        <end position="72"/>
    </location>
</feature>
<evidence type="ECO:0000256" key="2">
    <source>
        <dbReference type="SAM" id="SignalP"/>
    </source>
</evidence>
<keyword evidence="4" id="KW-1185">Reference proteome</keyword>
<evidence type="ECO:0000313" key="3">
    <source>
        <dbReference type="EMBL" id="QDT28372.1"/>
    </source>
</evidence>
<dbReference type="Proteomes" id="UP000315647">
    <property type="component" value="Chromosome"/>
</dbReference>
<gene>
    <name evidence="3" type="ORF">Enr10x_37140</name>
</gene>
<accession>A0A517Q9R0</accession>
<feature type="region of interest" description="Disordered" evidence="1">
    <location>
        <begin position="52"/>
        <end position="72"/>
    </location>
</feature>
<protein>
    <recommendedName>
        <fullName evidence="5">Carboxypeptidase regulatory-like domain-containing protein</fullName>
    </recommendedName>
</protein>
<feature type="signal peptide" evidence="2">
    <location>
        <begin position="1"/>
        <end position="20"/>
    </location>
</feature>
<feature type="region of interest" description="Disordered" evidence="1">
    <location>
        <begin position="110"/>
        <end position="167"/>
    </location>
</feature>
<name>A0A517Q9R0_9PLAN</name>
<reference evidence="3 4" key="1">
    <citation type="submission" date="2019-03" db="EMBL/GenBank/DDBJ databases">
        <title>Deep-cultivation of Planctomycetes and their phenomic and genomic characterization uncovers novel biology.</title>
        <authorList>
            <person name="Wiegand S."/>
            <person name="Jogler M."/>
            <person name="Boedeker C."/>
            <person name="Pinto D."/>
            <person name="Vollmers J."/>
            <person name="Rivas-Marin E."/>
            <person name="Kohn T."/>
            <person name="Peeters S.H."/>
            <person name="Heuer A."/>
            <person name="Rast P."/>
            <person name="Oberbeckmann S."/>
            <person name="Bunk B."/>
            <person name="Jeske O."/>
            <person name="Meyerdierks A."/>
            <person name="Storesund J.E."/>
            <person name="Kallscheuer N."/>
            <person name="Luecker S."/>
            <person name="Lage O.M."/>
            <person name="Pohl T."/>
            <person name="Merkel B.J."/>
            <person name="Hornburger P."/>
            <person name="Mueller R.-W."/>
            <person name="Bruemmer F."/>
            <person name="Labrenz M."/>
            <person name="Spormann A.M."/>
            <person name="Op den Camp H."/>
            <person name="Overmann J."/>
            <person name="Amann R."/>
            <person name="Jetten M.S.M."/>
            <person name="Mascher T."/>
            <person name="Medema M.H."/>
            <person name="Devos D.P."/>
            <person name="Kaster A.-K."/>
            <person name="Ovreas L."/>
            <person name="Rohde M."/>
            <person name="Galperin M.Y."/>
            <person name="Jogler C."/>
        </authorList>
    </citation>
    <scope>NUCLEOTIDE SEQUENCE [LARGE SCALE GENOMIC DNA]</scope>
    <source>
        <strain evidence="3 4">Enr10</strain>
    </source>
</reference>
<proteinExistence type="predicted"/>
<dbReference type="AlphaFoldDB" id="A0A517Q9R0"/>
<dbReference type="EMBL" id="CP037421">
    <property type="protein sequence ID" value="QDT28372.1"/>
    <property type="molecule type" value="Genomic_DNA"/>
</dbReference>